<protein>
    <submittedName>
        <fullName evidence="7">Crp/Fnr family transcriptional regulator</fullName>
    </submittedName>
</protein>
<accession>A0ABT5C0W9</accession>
<evidence type="ECO:0000256" key="1">
    <source>
        <dbReference type="ARBA" id="ARBA00023015"/>
    </source>
</evidence>
<name>A0ABT5C0W9_9BACT</name>
<dbReference type="PRINTS" id="PR00034">
    <property type="entry name" value="HTHCRP"/>
</dbReference>
<dbReference type="InterPro" id="IPR000595">
    <property type="entry name" value="cNMP-bd_dom"/>
</dbReference>
<dbReference type="SMART" id="SM00100">
    <property type="entry name" value="cNMP"/>
    <property type="match status" value="1"/>
</dbReference>
<feature type="domain" description="HTH crp-type" evidence="6">
    <location>
        <begin position="170"/>
        <end position="243"/>
    </location>
</feature>
<keyword evidence="2" id="KW-0238">DNA-binding</keyword>
<organism evidence="7 8">
    <name type="scientific">Sorangium atrum</name>
    <dbReference type="NCBI Taxonomy" id="2995308"/>
    <lineage>
        <taxon>Bacteria</taxon>
        <taxon>Pseudomonadati</taxon>
        <taxon>Myxococcota</taxon>
        <taxon>Polyangia</taxon>
        <taxon>Polyangiales</taxon>
        <taxon>Polyangiaceae</taxon>
        <taxon>Sorangium</taxon>
    </lineage>
</organism>
<dbReference type="Gene3D" id="1.10.10.10">
    <property type="entry name" value="Winged helix-like DNA-binding domain superfamily/Winged helix DNA-binding domain"/>
    <property type="match status" value="1"/>
</dbReference>
<dbReference type="SUPFAM" id="SSF46785">
    <property type="entry name" value="Winged helix' DNA-binding domain"/>
    <property type="match status" value="1"/>
</dbReference>
<proteinExistence type="predicted"/>
<evidence type="ECO:0000259" key="6">
    <source>
        <dbReference type="PROSITE" id="PS51063"/>
    </source>
</evidence>
<dbReference type="PANTHER" id="PTHR24567">
    <property type="entry name" value="CRP FAMILY TRANSCRIPTIONAL REGULATORY PROTEIN"/>
    <property type="match status" value="1"/>
</dbReference>
<feature type="domain" description="Cyclic nucleotide-binding" evidence="5">
    <location>
        <begin position="37"/>
        <end position="121"/>
    </location>
</feature>
<evidence type="ECO:0000256" key="2">
    <source>
        <dbReference type="ARBA" id="ARBA00023125"/>
    </source>
</evidence>
<dbReference type="Pfam" id="PF13545">
    <property type="entry name" value="HTH_Crp_2"/>
    <property type="match status" value="1"/>
</dbReference>
<dbReference type="SMART" id="SM00419">
    <property type="entry name" value="HTH_CRP"/>
    <property type="match status" value="1"/>
</dbReference>
<evidence type="ECO:0000256" key="3">
    <source>
        <dbReference type="ARBA" id="ARBA00023163"/>
    </source>
</evidence>
<dbReference type="RefSeq" id="WP_272097077.1">
    <property type="nucleotide sequence ID" value="NZ_JAQNDK010000002.1"/>
</dbReference>
<keyword evidence="8" id="KW-1185">Reference proteome</keyword>
<dbReference type="SUPFAM" id="SSF51206">
    <property type="entry name" value="cAMP-binding domain-like"/>
    <property type="match status" value="1"/>
</dbReference>
<dbReference type="CDD" id="cd00092">
    <property type="entry name" value="HTH_CRP"/>
    <property type="match status" value="1"/>
</dbReference>
<comment type="caution">
    <text evidence="7">The sequence shown here is derived from an EMBL/GenBank/DDBJ whole genome shotgun (WGS) entry which is preliminary data.</text>
</comment>
<dbReference type="InterPro" id="IPR018490">
    <property type="entry name" value="cNMP-bd_dom_sf"/>
</dbReference>
<dbReference type="PROSITE" id="PS50042">
    <property type="entry name" value="CNMP_BINDING_3"/>
    <property type="match status" value="1"/>
</dbReference>
<dbReference type="Gene3D" id="2.60.120.10">
    <property type="entry name" value="Jelly Rolls"/>
    <property type="match status" value="1"/>
</dbReference>
<dbReference type="Pfam" id="PF00027">
    <property type="entry name" value="cNMP_binding"/>
    <property type="match status" value="1"/>
</dbReference>
<dbReference type="InterPro" id="IPR036388">
    <property type="entry name" value="WH-like_DNA-bd_sf"/>
</dbReference>
<dbReference type="PROSITE" id="PS51063">
    <property type="entry name" value="HTH_CRP_2"/>
    <property type="match status" value="1"/>
</dbReference>
<evidence type="ECO:0000313" key="7">
    <source>
        <dbReference type="EMBL" id="MDC0680055.1"/>
    </source>
</evidence>
<keyword evidence="1" id="KW-0805">Transcription regulation</keyword>
<dbReference type="PANTHER" id="PTHR24567:SF74">
    <property type="entry name" value="HTH-TYPE TRANSCRIPTIONAL REGULATOR ARCR"/>
    <property type="match status" value="1"/>
</dbReference>
<feature type="region of interest" description="Disordered" evidence="4">
    <location>
        <begin position="1"/>
        <end position="30"/>
    </location>
</feature>
<dbReference type="EMBL" id="JAQNDK010000002">
    <property type="protein sequence ID" value="MDC0680055.1"/>
    <property type="molecule type" value="Genomic_DNA"/>
</dbReference>
<sequence>MGKPKVRGPTRGHGMEGVRGGASSPDVEKERILSRSPLASLASPSRRALFELGRVERLTRRQCVCQQDAPPRHLFLIGAGRVKVERVADGRVVPLGHRGPGDLVGEGALAGATVSSESATVLDEGDALVVPLAGLERQLASDAALRGALAAALVARKLETEARLGSLLLCTVEARLIEFLRAAARRWGQPHTAGQLVSAPFTHADIALLIGSTRETVTLLLGKLKRAGLIAFDRRRIVIRDGEHLEAHAATA</sequence>
<evidence type="ECO:0000256" key="4">
    <source>
        <dbReference type="SAM" id="MobiDB-lite"/>
    </source>
</evidence>
<evidence type="ECO:0000313" key="8">
    <source>
        <dbReference type="Proteomes" id="UP001217485"/>
    </source>
</evidence>
<dbReference type="Proteomes" id="UP001217485">
    <property type="component" value="Unassembled WGS sequence"/>
</dbReference>
<evidence type="ECO:0000259" key="5">
    <source>
        <dbReference type="PROSITE" id="PS50042"/>
    </source>
</evidence>
<feature type="compositionally biased region" description="Basic residues" evidence="4">
    <location>
        <begin position="1"/>
        <end position="10"/>
    </location>
</feature>
<reference evidence="7 8" key="1">
    <citation type="submission" date="2023-01" db="EMBL/GenBank/DDBJ databases">
        <title>Minimal conservation of predation-associated metabolite biosynthetic gene clusters underscores biosynthetic potential of Myxococcota including descriptions for ten novel species: Archangium lansinium sp. nov., Myxococcus landrumus sp. nov., Nannocystis bai.</title>
        <authorList>
            <person name="Ahearne A."/>
            <person name="Stevens C."/>
            <person name="Dowd S."/>
        </authorList>
    </citation>
    <scope>NUCLEOTIDE SEQUENCE [LARGE SCALE GENOMIC DNA]</scope>
    <source>
        <strain evidence="7 8">WIWO2</strain>
    </source>
</reference>
<dbReference type="InterPro" id="IPR014710">
    <property type="entry name" value="RmlC-like_jellyroll"/>
</dbReference>
<gene>
    <name evidence="7" type="ORF">POL72_20105</name>
</gene>
<dbReference type="CDD" id="cd00038">
    <property type="entry name" value="CAP_ED"/>
    <property type="match status" value="1"/>
</dbReference>
<dbReference type="InterPro" id="IPR036390">
    <property type="entry name" value="WH_DNA-bd_sf"/>
</dbReference>
<dbReference type="InterPro" id="IPR012318">
    <property type="entry name" value="HTH_CRP"/>
</dbReference>
<keyword evidence="3" id="KW-0804">Transcription</keyword>
<dbReference type="InterPro" id="IPR050397">
    <property type="entry name" value="Env_Response_Regulators"/>
</dbReference>